<dbReference type="GeneID" id="8683472"/>
<dbReference type="RefSeq" id="YP_003358179.1">
    <property type="nucleotide sequence ID" value="NC_013668.3"/>
</dbReference>
<dbReference type="KEGG" id="vg:8683472"/>
<evidence type="ECO:0000313" key="6">
    <source>
        <dbReference type="EMBL" id="QRM16856.1"/>
    </source>
</evidence>
<evidence type="ECO:0000256" key="1">
    <source>
        <dbReference type="SAM" id="MobiDB-lite"/>
    </source>
</evidence>
<feature type="compositionally biased region" description="Low complexity" evidence="1">
    <location>
        <begin position="1092"/>
        <end position="1110"/>
    </location>
</feature>
<dbReference type="EMBL" id="MW580854">
    <property type="protein sequence ID" value="QRM16986.1"/>
    <property type="molecule type" value="Genomic_DNA"/>
</dbReference>
<dbReference type="EMBL" id="MW580853">
    <property type="protein sequence ID" value="QRM16856.1"/>
    <property type="molecule type" value="Genomic_DNA"/>
</dbReference>
<feature type="region of interest" description="Disordered" evidence="1">
    <location>
        <begin position="127"/>
        <end position="180"/>
    </location>
</feature>
<reference evidence="3" key="2">
    <citation type="submission" date="2012-05" db="EMBL/GenBank/DDBJ databases">
        <authorList>
            <person name="van Beurden S.J."/>
            <person name="Gatherer D."/>
            <person name="Tuzi K."/>
            <person name="Herzyk P."/>
            <person name="Galbraith J."/>
            <person name="Peeters B.P.H."/>
            <person name="Rottier P.J.M."/>
            <person name="Engelsma M.Y."/>
            <person name="Davison A.J."/>
        </authorList>
    </citation>
    <scope>NUCLEOTIDE SEQUENCE</scope>
    <source>
        <strain evidence="3">500138</strain>
    </source>
</reference>
<dbReference type="EMBL" id="FJ940765">
    <property type="protein sequence ID" value="ADA57803.1"/>
    <property type="molecule type" value="Genomic_DNA"/>
</dbReference>
<evidence type="ECO:0000313" key="3">
    <source>
        <dbReference type="EMBL" id="ADA57803.1"/>
    </source>
</evidence>
<evidence type="ECO:0000313" key="5">
    <source>
        <dbReference type="EMBL" id="QRM16592.1"/>
    </source>
</evidence>
<protein>
    <submittedName>
        <fullName evidence="4">Protein ORF40</fullName>
    </submittedName>
</protein>
<feature type="region of interest" description="Disordered" evidence="1">
    <location>
        <begin position="951"/>
        <end position="975"/>
    </location>
</feature>
<organism evidence="4">
    <name type="scientific">Anguillid herpesvirus 1</name>
    <dbReference type="NCBI Taxonomy" id="150286"/>
    <lineage>
        <taxon>Viruses</taxon>
        <taxon>Duplodnaviria</taxon>
        <taxon>Heunggongvirae</taxon>
        <taxon>Peploviricota</taxon>
        <taxon>Herviviricetes</taxon>
        <taxon>Herpesvirales</taxon>
        <taxon>Alloherpesviridae</taxon>
        <taxon>Cyvirus</taxon>
        <taxon>Cyvirus anguillidallo1</taxon>
    </lineage>
</organism>
<accession>A0A8E5AJS6</accession>
<reference evidence="3 8" key="1">
    <citation type="journal article" date="2010" name="J. Gen. Virol.">
        <title>Complete genome sequence and taxonomic position of anguillid herpesvirus 1.</title>
        <authorList>
            <person name="van Beurden S.J."/>
            <person name="Bossers A."/>
            <person name="Voorbergen-Laarman M.H."/>
            <person name="Haenen O.L."/>
            <person name="Peters S."/>
            <person name="Abma-Henkens M.H."/>
            <person name="Peeters B.P."/>
            <person name="Rottier P.J."/>
            <person name="Engelsma M.Y."/>
        </authorList>
    </citation>
    <scope>NUCLEOTIDE SEQUENCE [LARGE SCALE GENOMIC DNA]</scope>
    <source>
        <strain evidence="3">500138</strain>
        <strain evidence="8">Isolate Anguilla anguilla/Netherlands/500138/1998</strain>
    </source>
</reference>
<feature type="compositionally biased region" description="Pro residues" evidence="1">
    <location>
        <begin position="130"/>
        <end position="147"/>
    </location>
</feature>
<dbReference type="SUPFAM" id="SSF52949">
    <property type="entry name" value="Macro domain-like"/>
    <property type="match status" value="1"/>
</dbReference>
<proteinExistence type="predicted"/>
<feature type="compositionally biased region" description="Polar residues" evidence="1">
    <location>
        <begin position="153"/>
        <end position="166"/>
    </location>
</feature>
<dbReference type="PROSITE" id="PS51154">
    <property type="entry name" value="MACRO"/>
    <property type="match status" value="1"/>
</dbReference>
<dbReference type="EMBL" id="MW580849">
    <property type="protein sequence ID" value="QRM16333.1"/>
    <property type="molecule type" value="Genomic_DNA"/>
</dbReference>
<evidence type="ECO:0000259" key="2">
    <source>
        <dbReference type="PROSITE" id="PS51154"/>
    </source>
</evidence>
<sequence length="1483" mass="162225">MAQNKWYDADTLAVPVTFNLAEISDQLTKFNTEQELLVAAEAIRMVAEHIVPVFNAAGLLMKQLKLTAGLFNEVAQPPRKPRANTPFDFLTSIIAGLPVPVESKIKTLTDMGHDETELQVHEGYWLNRQPPLPPPLPEAVPGPPSPPAVRHVQPSTSATEWRTANQPKRPARPLSTATDTASAATFTSFTAPPSTAATFTSFTAPPSIAATAETVQLEEEEMDYRFTEETGVGLLASTMAAVDGGTYTPTLSPNFGFGAEFEVIINRFGFHKPQEPYQAVPYAAVTADWSHRTIESVTAVHPNPPNLMETTLWKLEGKKLLQLFKMDKSLYTAIPTMLNYALEPAQPISQSSTLNLEPVLELIYVSKLDSLESGDIFSTLVGTAAISEQLRLTYQAEFYYWSQFDRMCEYYLTILATSDPSAFSGNNAEATAIVEVAGLIGATWRERLTYKGLLNSWTVPDHEHRSDAMRDVAEQIKRGKSGTRIAFNPILNNHTVTAIRLPLVDFAGMLRSIEQVASWIPQFEQSMNYIAFYERVVNYANAMYTTLCRTSARRTWVAGARPQVIKILCDLGLPYNAFFRTVMVHLFGAAMPWLISESNEIYLNLPLSNLYLSPALWPEPHLEKQAADMAAAADQEMLRIHETAGQVAAMTHRLDIANQLFDELMTNAGNPGNLVERDGLVESATFCKILGFRALHALESSHLDHIDAVSRQWTDAYSNGVVMNPIHTPISNTMLALIRNVPKGCPGTPSLNLLIPIDADQCSSSPIYDYVFEMLLRRLRDRYNAETGIYTALPSDGARMPDPVDVVRRMQTHMVRLQTAAAAPVDFAGALAPATAAAGSAAAAPAQTDSAVRWKDNNPGSSVVLITYRGTERAYHSFRPDEVSTFTEDELYHYNLAQAMIRSNNIDLNLTPAAGSYSGGISSVRPKSALLTDMTNITLVVVDDAMDTAQDTRRAGPSITSATRSHEWTPSQNQVVPPLPSLPILNLTPARPADISFAMEKQEPAIQMAARAASSRRREDPFEKIDVPEIFQVPATVPALAPQPAAPTHQYKAVRSVPKTLPPAGPVGEFSFSVPVGSVVVPPSNLFYGTASSPPSSPSSSPSSSLSSSPILWGKGASESAAFVAPRSESIFEPIRTSTVNDFRGTAVVPPLNLTPAATVPPPARFSVPINQSPAMPVHGDKNDKPTVEMNGPSYDAIKDKNLQELADVIKTEMQTGQCSRTVRPIVCYMNKIAEIWNAPGPETYHTAQFATPANKFEGTFRVDDVFQLGNLLVEVGTGNVTKYVGGYDATVNAANLSFSLHGDGVTGAFRTETVRLGIHAALDAAGKRSSMFYGNVDAVACTEICRRQNVQWFKWLIHVMAFDNLTITKKAEADHLFHAMALNFVHILVINRIDSVLLPLPGIGIYGNTITTVMNEFIRYVMFYAGTFINRFEKGLKIGLVVDKAYVREVFRCVNFYGTRFGGLAISDTTTPISYMVAQKPA</sequence>
<dbReference type="InterPro" id="IPR002589">
    <property type="entry name" value="Macro_dom"/>
</dbReference>
<reference evidence="4" key="3">
    <citation type="journal article" date="2021" name="Microorganisms">
        <title>Genomes of Anguillid Herpesvirus 1 Strains Reveal Evolutionary Disparities and Low Genetic Diversity in the Genus Cyprinivirus.</title>
        <authorList>
            <person name="Donohoe O."/>
            <person name="Zhang H."/>
            <person name="Delrez N."/>
            <person name="Gao Y."/>
            <person name="Suarez N.M."/>
            <person name="Davison A.J."/>
            <person name="Vanderplasschen A."/>
        </authorList>
    </citation>
    <scope>NUCLEOTIDE SEQUENCE</scope>
    <source>
        <strain evidence="4">500138</strain>
        <strain evidence="5">DK-200249</strain>
        <strain evidence="6">DK-206116-1</strain>
        <strain evidence="7">HVA 486123</strain>
    </source>
</reference>
<feature type="domain" description="Macro" evidence="2">
    <location>
        <begin position="1261"/>
        <end position="1441"/>
    </location>
</feature>
<feature type="region of interest" description="Disordered" evidence="1">
    <location>
        <begin position="1090"/>
        <end position="1110"/>
    </location>
</feature>
<evidence type="ECO:0000313" key="7">
    <source>
        <dbReference type="EMBL" id="QRM16986.1"/>
    </source>
</evidence>
<evidence type="ECO:0000313" key="8">
    <source>
        <dbReference type="Proteomes" id="UP000011239"/>
    </source>
</evidence>
<dbReference type="Gene3D" id="3.40.220.10">
    <property type="entry name" value="Leucine Aminopeptidase, subunit E, domain 1"/>
    <property type="match status" value="1"/>
</dbReference>
<reference evidence="4" key="4">
    <citation type="submission" date="2021-02" db="EMBL/GenBank/DDBJ databases">
        <authorList>
            <person name="Vanderplasschen A.F.C."/>
            <person name="Davison A.J."/>
        </authorList>
    </citation>
    <scope>NUCLEOTIDE SEQUENCE</scope>
    <source>
        <strain evidence="4">500138</strain>
        <strain evidence="5">DK-200249</strain>
        <strain evidence="6">DK-206116-1</strain>
        <strain evidence="7">HVA 486123</strain>
    </source>
</reference>
<name>A0A8E5AJS6_9VIRU</name>
<gene>
    <name evidence="4" type="primary">ORF40</name>
    <name evidence="3" type="ORF">AngHV1_ORF40</name>
</gene>
<feature type="compositionally biased region" description="Polar residues" evidence="1">
    <location>
        <begin position="958"/>
        <end position="975"/>
    </location>
</feature>
<evidence type="ECO:0000313" key="4">
    <source>
        <dbReference type="EMBL" id="QRM16333.1"/>
    </source>
</evidence>
<dbReference type="EMBL" id="MW580851">
    <property type="protein sequence ID" value="QRM16592.1"/>
    <property type="molecule type" value="Genomic_DNA"/>
</dbReference>
<dbReference type="Proteomes" id="UP000011239">
    <property type="component" value="Segment"/>
</dbReference>
<dbReference type="InterPro" id="IPR043472">
    <property type="entry name" value="Macro_dom-like"/>
</dbReference>
<accession>D2E891</accession>
<keyword evidence="8" id="KW-1185">Reference proteome</keyword>